<name>A0A8D2H0B1_UROPR</name>
<dbReference type="GO" id="GO:0030546">
    <property type="term" value="F:signaling receptor activator activity"/>
    <property type="evidence" value="ECO:0007669"/>
    <property type="project" value="TreeGrafter"/>
</dbReference>
<evidence type="ECO:0000256" key="14">
    <source>
        <dbReference type="ARBA" id="ARBA00022989"/>
    </source>
</evidence>
<keyword evidence="19" id="KW-0168">Coated pit</keyword>
<evidence type="ECO:0000313" key="29">
    <source>
        <dbReference type="Ensembl" id="ENSUPAP00010004398.1"/>
    </source>
</evidence>
<keyword evidence="13" id="KW-0722">Serine protease inhibitor</keyword>
<evidence type="ECO:0000259" key="27">
    <source>
        <dbReference type="PROSITE" id="PS51869"/>
    </source>
</evidence>
<dbReference type="PRINTS" id="PR00204">
    <property type="entry name" value="BETAAMYLOID"/>
</dbReference>
<dbReference type="GO" id="GO:0004867">
    <property type="term" value="F:serine-type endopeptidase inhibitor activity"/>
    <property type="evidence" value="ECO:0007669"/>
    <property type="project" value="UniProtKB-KW"/>
</dbReference>
<evidence type="ECO:0000256" key="6">
    <source>
        <dbReference type="ARBA" id="ARBA00004600"/>
    </source>
</evidence>
<dbReference type="FunFam" id="1.20.120.770:FF:000001">
    <property type="entry name" value="Amyloid beta A4 protein-like isoform 1"/>
    <property type="match status" value="1"/>
</dbReference>
<comment type="similarity">
    <text evidence="22 23">Belongs to the APP family.</text>
</comment>
<keyword evidence="17 23" id="KW-0472">Membrane</keyword>
<feature type="signal peptide" evidence="26">
    <location>
        <begin position="1"/>
        <end position="17"/>
    </location>
</feature>
<dbReference type="InterPro" id="IPR011178">
    <property type="entry name" value="Amyloid_glyco_Cu-bd"/>
</dbReference>
<dbReference type="SUPFAM" id="SSF89811">
    <property type="entry name" value="Amyloid beta a4 protein copper binding domain (domain 2)"/>
    <property type="match status" value="1"/>
</dbReference>
<dbReference type="SUPFAM" id="SSF56491">
    <property type="entry name" value="A heparin-binding domain"/>
    <property type="match status" value="1"/>
</dbReference>
<evidence type="ECO:0000313" key="30">
    <source>
        <dbReference type="Proteomes" id="UP000694417"/>
    </source>
</evidence>
<dbReference type="PROSITE" id="PS00319">
    <property type="entry name" value="APP_CUBD"/>
    <property type="match status" value="1"/>
</dbReference>
<dbReference type="Pfam" id="PF10515">
    <property type="entry name" value="APP_amyloid"/>
    <property type="match status" value="1"/>
</dbReference>
<dbReference type="GO" id="GO:0099503">
    <property type="term" value="C:secretory vesicle"/>
    <property type="evidence" value="ECO:0007669"/>
    <property type="project" value="UniProtKB-ARBA"/>
</dbReference>
<dbReference type="SMART" id="SM00006">
    <property type="entry name" value="A4_EXTRA"/>
    <property type="match status" value="1"/>
</dbReference>
<keyword evidence="20" id="KW-0325">Glycoprotein</keyword>
<dbReference type="Gene3D" id="1.20.120.770">
    <property type="entry name" value="Amyloid precursor protein, E2 domain"/>
    <property type="match status" value="1"/>
</dbReference>
<dbReference type="InterPro" id="IPR036176">
    <property type="entry name" value="E2_sf"/>
</dbReference>
<evidence type="ECO:0000256" key="2">
    <source>
        <dbReference type="ARBA" id="ARBA00004412"/>
    </source>
</evidence>
<dbReference type="InterPro" id="IPR036669">
    <property type="entry name" value="Amyloid_Cu-bd_sf"/>
</dbReference>
<feature type="compositionally biased region" description="Acidic residues" evidence="25">
    <location>
        <begin position="228"/>
        <end position="264"/>
    </location>
</feature>
<keyword evidence="12" id="KW-0967">Endosome</keyword>
<keyword evidence="24" id="KW-0175">Coiled coil</keyword>
<gene>
    <name evidence="29" type="primary">APP</name>
</gene>
<dbReference type="GO" id="GO:0005798">
    <property type="term" value="C:Golgi-associated vesicle"/>
    <property type="evidence" value="ECO:0007669"/>
    <property type="project" value="UniProtKB-UniRule"/>
</dbReference>
<keyword evidence="14 23" id="KW-1133">Transmembrane helix</keyword>
<evidence type="ECO:0000256" key="11">
    <source>
        <dbReference type="ARBA" id="ARBA00022729"/>
    </source>
</evidence>
<evidence type="ECO:0000256" key="24">
    <source>
        <dbReference type="SAM" id="Coils"/>
    </source>
</evidence>
<feature type="compositionally biased region" description="Acidic residues" evidence="25">
    <location>
        <begin position="196"/>
        <end position="207"/>
    </location>
</feature>
<dbReference type="GO" id="GO:0009986">
    <property type="term" value="C:cell surface"/>
    <property type="evidence" value="ECO:0007669"/>
    <property type="project" value="UniProtKB-SubCell"/>
</dbReference>
<comment type="caution">
    <text evidence="22">Lacks conserved residue(s) required for the propagation of feature annotation.</text>
</comment>
<dbReference type="InterPro" id="IPR008154">
    <property type="entry name" value="Amyloid_glyco_extra"/>
</dbReference>
<dbReference type="InterPro" id="IPR011993">
    <property type="entry name" value="PH-like_dom_sf"/>
</dbReference>
<evidence type="ECO:0000256" key="19">
    <source>
        <dbReference type="ARBA" id="ARBA00023176"/>
    </source>
</evidence>
<dbReference type="GeneID" id="113188024"/>
<evidence type="ECO:0000256" key="1">
    <source>
        <dbReference type="ARBA" id="ARBA00004241"/>
    </source>
</evidence>
<reference evidence="29" key="2">
    <citation type="submission" date="2025-09" db="UniProtKB">
        <authorList>
            <consortium name="Ensembl"/>
        </authorList>
    </citation>
    <scope>IDENTIFICATION</scope>
</reference>
<keyword evidence="21" id="KW-0968">Cytoplasmic vesicle</keyword>
<dbReference type="GO" id="GO:0043204">
    <property type="term" value="C:perikaryon"/>
    <property type="evidence" value="ECO:0007669"/>
    <property type="project" value="UniProtKB-SubCell"/>
</dbReference>
<dbReference type="AlphaFoldDB" id="A0A8D2H0B1"/>
<dbReference type="Pfam" id="PF03494">
    <property type="entry name" value="Beta-APP"/>
    <property type="match status" value="1"/>
</dbReference>
<dbReference type="InterPro" id="IPR008155">
    <property type="entry name" value="Amyloid_glyco"/>
</dbReference>
<dbReference type="GO" id="GO:0005769">
    <property type="term" value="C:early endosome"/>
    <property type="evidence" value="ECO:0007669"/>
    <property type="project" value="UniProtKB-SubCell"/>
</dbReference>
<dbReference type="Gene3D" id="6.10.250.1670">
    <property type="match status" value="1"/>
</dbReference>
<proteinExistence type="inferred from homology"/>
<dbReference type="GO" id="GO:0030426">
    <property type="term" value="C:growth cone"/>
    <property type="evidence" value="ECO:0007669"/>
    <property type="project" value="UniProtKB-SubCell"/>
</dbReference>
<dbReference type="GO" id="GO:0005794">
    <property type="term" value="C:Golgi apparatus"/>
    <property type="evidence" value="ECO:0007669"/>
    <property type="project" value="TreeGrafter"/>
</dbReference>
<evidence type="ECO:0000256" key="10">
    <source>
        <dbReference type="ARBA" id="ARBA00022723"/>
    </source>
</evidence>
<keyword evidence="8" id="KW-0646">Protease inhibitor</keyword>
<feature type="domain" description="E1" evidence="27">
    <location>
        <begin position="28"/>
        <end position="189"/>
    </location>
</feature>
<sequence>MLPSLALLLLAAWTARALEVPTDGNAGLLAEPQIAMFCGKLNMHMNVQNGKWESDPSGTKTCIGTKEGILQYCQEVYPELQITNVVEANQPVTIQNWCKRGRKQCKTHAHIVIPYRCLVGEFVSDALLVPDKCKFLHQERMDVCETHLHWHTVAKETCSEKSTNLHDYGMLLPCGIDKFRGVEFVCCPLAEESDSIDSADAEEDDSDVWWGGADTDYADGSEDKVVEVAEEEEVADVEEEEADDDEDVEDGDEGEEEAEEPYEEATERTTSIATTTTTTTESVEEVVRVPTTAASTPDAVDKYLETPGDENEHAHFQKAKERLEAKHRERMSQVMREWEEAERQAKNLPKADKKAVIQHFQEKVESLEQEAANERQQLVETHMARVEAMLNDRRRLALENYITALQAVPPRPRHVFTMLKKYVRAEQKDRQHTLKHFEHVRMVDPKKAAQIRSQVMTHLRVIYERMNQSLSLLYNVPAVAEEIQDEVDELLQKEQNYSDDVLANMISEPRISYGNDALMPSLTETKTTVELLPVNGEFSLDDLQPWHPFGVDSVPANTENEVEPVDARPAADRGLTTRPGSGLTNIKTEEISEVKMDAEFRHDSGFEVRHQKLVFFAEDVGSNKGAIIGLMVGGVVIATVIVITLVMLKKKQYTSIHHGVVEVDAAVTPEERHLSKMQQNGYENPTYKFFEQMQN</sequence>
<dbReference type="Pfam" id="PF02177">
    <property type="entry name" value="APP_N"/>
    <property type="match status" value="1"/>
</dbReference>
<dbReference type="FunFam" id="3.90.570.10:FF:000001">
    <property type="entry name" value="Amyloid beta A4 protein"/>
    <property type="match status" value="1"/>
</dbReference>
<dbReference type="GO" id="GO:0005102">
    <property type="term" value="F:signaling receptor binding"/>
    <property type="evidence" value="ECO:0007669"/>
    <property type="project" value="TreeGrafter"/>
</dbReference>
<feature type="disulfide bond" evidence="22">
    <location>
        <begin position="133"/>
        <end position="187"/>
    </location>
</feature>
<dbReference type="Pfam" id="PF12925">
    <property type="entry name" value="APP_E2"/>
    <property type="match status" value="1"/>
</dbReference>
<feature type="region of interest" description="Disordered" evidence="25">
    <location>
        <begin position="196"/>
        <end position="294"/>
    </location>
</feature>
<feature type="region of interest" description="GFLD subdomain" evidence="22">
    <location>
        <begin position="28"/>
        <end position="123"/>
    </location>
</feature>
<comment type="function">
    <text evidence="23">Functions as a cell surface receptor and performs physiological functions on the surface of neurons relevant to neurite growth, neuronal adhesion and axonogenesis.</text>
</comment>
<dbReference type="SUPFAM" id="SSF109843">
    <property type="entry name" value="CAPPD, an extracellular domain of amyloid beta A4 protein"/>
    <property type="match status" value="1"/>
</dbReference>
<dbReference type="InterPro" id="IPR024329">
    <property type="entry name" value="Amyloid_glyco_E2_domain"/>
</dbReference>
<reference evidence="29" key="1">
    <citation type="submission" date="2025-08" db="UniProtKB">
        <authorList>
            <consortium name="Ensembl"/>
        </authorList>
    </citation>
    <scope>IDENTIFICATION</scope>
</reference>
<keyword evidence="30" id="KW-1185">Reference proteome</keyword>
<evidence type="ECO:0000256" key="26">
    <source>
        <dbReference type="SAM" id="SignalP"/>
    </source>
</evidence>
<dbReference type="GeneTree" id="ENSGT00530000063252"/>
<evidence type="ECO:0000256" key="7">
    <source>
        <dbReference type="ARBA" id="ARBA00004624"/>
    </source>
</evidence>
<dbReference type="InterPro" id="IPR013803">
    <property type="entry name" value="Amyloid_glyco_Abeta"/>
</dbReference>
<feature type="domain" description="E2" evidence="28">
    <location>
        <begin position="299"/>
        <end position="490"/>
    </location>
</feature>
<dbReference type="PROSITE" id="PS51869">
    <property type="entry name" value="APP_E1"/>
    <property type="match status" value="1"/>
</dbReference>
<dbReference type="FunFam" id="3.30.1490.140:FF:000001">
    <property type="entry name" value="Amyloid beta (A4) protein b"/>
    <property type="match status" value="1"/>
</dbReference>
<dbReference type="PRINTS" id="PR00203">
    <property type="entry name" value="AMYLOIDA4"/>
</dbReference>
<feature type="disulfide bond" evidence="22">
    <location>
        <begin position="98"/>
        <end position="105"/>
    </location>
</feature>
<feature type="transmembrane region" description="Helical" evidence="23">
    <location>
        <begin position="626"/>
        <end position="648"/>
    </location>
</feature>
<feature type="chain" id="PRO_5034390570" description="Amyloid-beta A4 protein" evidence="26">
    <location>
        <begin position="18"/>
        <end position="695"/>
    </location>
</feature>
<keyword evidence="11 26" id="KW-0732">Signal</keyword>
<evidence type="ECO:0000256" key="17">
    <source>
        <dbReference type="ARBA" id="ARBA00023136"/>
    </source>
</evidence>
<dbReference type="Ensembl" id="ENSUPAT00010005050.1">
    <property type="protein sequence ID" value="ENSUPAP00010004398.1"/>
    <property type="gene ID" value="ENSUPAG00010003438.1"/>
</dbReference>
<dbReference type="Gene3D" id="2.30.29.30">
    <property type="entry name" value="Pleckstrin-homology domain (PH domain)/Phosphotyrosine-binding domain (PTB)"/>
    <property type="match status" value="1"/>
</dbReference>
<dbReference type="InterPro" id="IPR019744">
    <property type="entry name" value="APP_CUBD_CS"/>
</dbReference>
<evidence type="ECO:0000256" key="15">
    <source>
        <dbReference type="ARBA" id="ARBA00023008"/>
    </source>
</evidence>
<dbReference type="PROSITE" id="PS00320">
    <property type="entry name" value="APP_INTRA"/>
    <property type="match status" value="1"/>
</dbReference>
<evidence type="ECO:0000256" key="16">
    <source>
        <dbReference type="ARBA" id="ARBA00023087"/>
    </source>
</evidence>
<feature type="disulfide bond" evidence="22">
    <location>
        <begin position="144"/>
        <end position="174"/>
    </location>
</feature>
<evidence type="ECO:0000256" key="18">
    <source>
        <dbReference type="ARBA" id="ARBA00023157"/>
    </source>
</evidence>
<dbReference type="InterPro" id="IPR019543">
    <property type="entry name" value="APP_amyloid_C"/>
</dbReference>
<dbReference type="GO" id="GO:0005905">
    <property type="term" value="C:clathrin-coated pit"/>
    <property type="evidence" value="ECO:0007669"/>
    <property type="project" value="UniProtKB-SubCell"/>
</dbReference>
<keyword evidence="9 23" id="KW-0812">Transmembrane</keyword>
<dbReference type="GO" id="GO:0005886">
    <property type="term" value="C:plasma membrane"/>
    <property type="evidence" value="ECO:0007669"/>
    <property type="project" value="UniProtKB-SubCell"/>
</dbReference>
<keyword evidence="10" id="KW-0479">Metal-binding</keyword>
<evidence type="ECO:0000256" key="3">
    <source>
        <dbReference type="ARBA" id="ARBA00004479"/>
    </source>
</evidence>
<keyword evidence="15" id="KW-0186">Copper</keyword>
<dbReference type="Pfam" id="PF12924">
    <property type="entry name" value="APP_Cu_bd"/>
    <property type="match status" value="1"/>
</dbReference>
<evidence type="ECO:0000256" key="12">
    <source>
        <dbReference type="ARBA" id="ARBA00022753"/>
    </source>
</evidence>
<dbReference type="Gene3D" id="3.90.570.10">
    <property type="entry name" value="Amyloidogenic glycoprotein, heparin-binding domain"/>
    <property type="match status" value="1"/>
</dbReference>
<evidence type="ECO:0000256" key="8">
    <source>
        <dbReference type="ARBA" id="ARBA00022690"/>
    </source>
</evidence>
<feature type="disulfide bond" evidence="22">
    <location>
        <begin position="158"/>
        <end position="186"/>
    </location>
</feature>
<accession>A0A8D2H0B1</accession>
<keyword evidence="16 23" id="KW-0034">Amyloid</keyword>
<dbReference type="GO" id="GO:0007417">
    <property type="term" value="P:central nervous system development"/>
    <property type="evidence" value="ECO:0007669"/>
    <property type="project" value="TreeGrafter"/>
</dbReference>
<dbReference type="InterPro" id="IPR036454">
    <property type="entry name" value="Amyloid_glyco_heparin-bd_sf"/>
</dbReference>
<dbReference type="PROSITE" id="PS51870">
    <property type="entry name" value="APP_E2"/>
    <property type="match status" value="1"/>
</dbReference>
<dbReference type="GO" id="GO:0008201">
    <property type="term" value="F:heparin binding"/>
    <property type="evidence" value="ECO:0007669"/>
    <property type="project" value="UniProtKB-UniRule"/>
</dbReference>
<evidence type="ECO:0000256" key="4">
    <source>
        <dbReference type="ARBA" id="ARBA00004484"/>
    </source>
</evidence>
<evidence type="ECO:0000256" key="22">
    <source>
        <dbReference type="PROSITE-ProRule" id="PRU01217"/>
    </source>
</evidence>
<dbReference type="GO" id="GO:0051246">
    <property type="term" value="P:regulation of protein metabolic process"/>
    <property type="evidence" value="ECO:0007669"/>
    <property type="project" value="UniProtKB-ARBA"/>
</dbReference>
<organism evidence="29 30">
    <name type="scientific">Urocitellus parryii</name>
    <name type="common">Arctic ground squirrel</name>
    <name type="synonym">Spermophilus parryii</name>
    <dbReference type="NCBI Taxonomy" id="9999"/>
    <lineage>
        <taxon>Eukaryota</taxon>
        <taxon>Metazoa</taxon>
        <taxon>Chordata</taxon>
        <taxon>Craniata</taxon>
        <taxon>Vertebrata</taxon>
        <taxon>Euteleostomi</taxon>
        <taxon>Mammalia</taxon>
        <taxon>Eutheria</taxon>
        <taxon>Euarchontoglires</taxon>
        <taxon>Glires</taxon>
        <taxon>Rodentia</taxon>
        <taxon>Sciuromorpha</taxon>
        <taxon>Sciuridae</taxon>
        <taxon>Xerinae</taxon>
        <taxon>Marmotini</taxon>
        <taxon>Urocitellus</taxon>
    </lineage>
</organism>
<keyword evidence="18 22" id="KW-1015">Disulfide bond</keyword>
<dbReference type="GO" id="GO:0010604">
    <property type="term" value="P:positive regulation of macromolecule metabolic process"/>
    <property type="evidence" value="ECO:0007669"/>
    <property type="project" value="UniProtKB-ARBA"/>
</dbReference>
<dbReference type="GO" id="GO:0046914">
    <property type="term" value="F:transition metal ion binding"/>
    <property type="evidence" value="ECO:0007669"/>
    <property type="project" value="InterPro"/>
</dbReference>
<evidence type="ECO:0000256" key="9">
    <source>
        <dbReference type="ARBA" id="ARBA00022692"/>
    </source>
</evidence>
<evidence type="ECO:0000256" key="21">
    <source>
        <dbReference type="ARBA" id="ARBA00023329"/>
    </source>
</evidence>
<feature type="disulfide bond" evidence="22">
    <location>
        <begin position="73"/>
        <end position="117"/>
    </location>
</feature>
<feature type="compositionally biased region" description="Low complexity" evidence="25">
    <location>
        <begin position="268"/>
        <end position="281"/>
    </location>
</feature>
<dbReference type="GO" id="GO:0007409">
    <property type="term" value="P:axonogenesis"/>
    <property type="evidence" value="ECO:0007669"/>
    <property type="project" value="TreeGrafter"/>
</dbReference>
<dbReference type="Gene3D" id="3.30.1490.140">
    <property type="entry name" value="Amyloidogenic glycoprotein, copper-binding domain"/>
    <property type="match status" value="1"/>
</dbReference>
<comment type="subcellular location">
    <subcellularLocation>
        <location evidence="23">Cell membrane</location>
        <topology evidence="23">Single-pass type I membrane protein</topology>
    </subcellularLocation>
    <subcellularLocation>
        <location evidence="7">Cell projection</location>
        <location evidence="7">Growth cone</location>
    </subcellularLocation>
    <subcellularLocation>
        <location evidence="1">Cell surface</location>
    </subcellularLocation>
    <subcellularLocation>
        <location evidence="5">Cytoplasmic vesicle</location>
    </subcellularLocation>
    <subcellularLocation>
        <location evidence="2">Early endosome</location>
    </subcellularLocation>
    <subcellularLocation>
        <location evidence="6">Membrane</location>
        <location evidence="6">Clathrin-coated pit</location>
    </subcellularLocation>
    <subcellularLocation>
        <location evidence="3">Membrane</location>
        <topology evidence="3">Single-pass type I membrane protein</topology>
    </subcellularLocation>
    <subcellularLocation>
        <location evidence="4">Perikaryon</location>
    </subcellularLocation>
</comment>
<evidence type="ECO:0000256" key="23">
    <source>
        <dbReference type="RuleBase" id="RU367156"/>
    </source>
</evidence>
<evidence type="ECO:0000256" key="25">
    <source>
        <dbReference type="SAM" id="MobiDB-lite"/>
    </source>
</evidence>
<keyword evidence="23" id="KW-1003">Cell membrane</keyword>
<feature type="coiled-coil region" evidence="24">
    <location>
        <begin position="324"/>
        <end position="384"/>
    </location>
</feature>
<evidence type="ECO:0000256" key="13">
    <source>
        <dbReference type="ARBA" id="ARBA00022900"/>
    </source>
</evidence>
<dbReference type="Proteomes" id="UP000694417">
    <property type="component" value="Unplaced"/>
</dbReference>
<dbReference type="InterPro" id="IPR019745">
    <property type="entry name" value="Amyloid_glyco_intracell_CS"/>
</dbReference>
<feature type="region of interest" description="CuBD subdomain" evidence="22">
    <location>
        <begin position="131"/>
        <end position="189"/>
    </location>
</feature>
<dbReference type="PANTHER" id="PTHR23103">
    <property type="entry name" value="ALZHEIMER'S DISEASE BETA-AMYLOID RELATED"/>
    <property type="match status" value="1"/>
</dbReference>
<dbReference type="PANTHER" id="PTHR23103:SF7">
    <property type="entry name" value="AMYLOID-BETA PRECURSOR PROTEIN"/>
    <property type="match status" value="1"/>
</dbReference>
<dbReference type="RefSeq" id="XP_026251935.1">
    <property type="nucleotide sequence ID" value="XM_026396150.1"/>
</dbReference>
<dbReference type="InterPro" id="IPR015849">
    <property type="entry name" value="Amyloid_glyco_heparin-bd"/>
</dbReference>
<evidence type="ECO:0000256" key="20">
    <source>
        <dbReference type="ARBA" id="ARBA00023180"/>
    </source>
</evidence>
<evidence type="ECO:0000259" key="28">
    <source>
        <dbReference type="PROSITE" id="PS51870"/>
    </source>
</evidence>
<dbReference type="GO" id="GO:0045121">
    <property type="term" value="C:membrane raft"/>
    <property type="evidence" value="ECO:0007669"/>
    <property type="project" value="TreeGrafter"/>
</dbReference>
<protein>
    <recommendedName>
        <fullName evidence="23">Amyloid-beta A4 protein</fullName>
    </recommendedName>
</protein>
<evidence type="ECO:0000256" key="5">
    <source>
        <dbReference type="ARBA" id="ARBA00004541"/>
    </source>
</evidence>